<dbReference type="PRINTS" id="PR00625">
    <property type="entry name" value="JDOMAIN"/>
</dbReference>
<dbReference type="GO" id="GO:0042407">
    <property type="term" value="P:cristae formation"/>
    <property type="evidence" value="ECO:0007669"/>
    <property type="project" value="TreeGrafter"/>
</dbReference>
<proteinExistence type="predicted"/>
<evidence type="ECO:0000313" key="4">
    <source>
        <dbReference type="EMBL" id="RLN60426.1"/>
    </source>
</evidence>
<dbReference type="FunFam" id="1.10.287.110:FF:000235">
    <property type="entry name" value="Chaperone protein DNAJ, putative"/>
    <property type="match status" value="1"/>
</dbReference>
<sequence length="637" mass="70115">MADGGSLPSGDDDAAYWRQFERDYYALLGVSRDASSDEIRSCFMALSREFHPDRHPRRNGNAALVAAANAQYAVLDRAYKVLFDPVKRRVYDIYGEKGVHALEQNGLANQHAVGAHLKTSDEVQHYVEEIMRRMNQQALEAQFSSFSEMSMHVDASDFVRGPMQGLRSLFHSGARCVDRTEMTIHQRTTFPLTRSTALTLGGYMYDKKGLGMGSFTAQLAHTSFDPSVPSFTLTSEMGWTPKLHCQISQPVSPHTVFMLIPELDDNGLDISMGANQMLTPQLHGAMMWSTRDGLSGSLSQDTGTYNATAAVAVGRGGPNLTFQFRRVLIAATTAKLSLRAGLASGLSLVAGASREVSNRTRLALGVLLARAGVTLRLGFTRGSVRFVMPIFLSPFSAQSAFSTFCAATSPFMIAAVVTQLVKPAQERRQRLELEHRHDLRVQYLASARQGALEQQKLMLRCAKEKIEQEQQREGGKGLVILMGRYGKNPTSPDSREAQGDDLDMALRAMREQNMNREGGEDSEIGSRGSAVQQEADTELLEQKWIDVTVPLEFFIKDGTLELSSSSKAGLLGFYNPCIGEDQTIADARSSENSATKPLLYVRYTFDDQVFEATFDDDQAVSLPSRYAQAMGPVGSVY</sequence>
<dbReference type="Proteomes" id="UP000284657">
    <property type="component" value="Unassembled WGS sequence"/>
</dbReference>
<feature type="domain" description="J" evidence="2">
    <location>
        <begin position="23"/>
        <end position="95"/>
    </location>
</feature>
<comment type="caution">
    <text evidence="4">The sequence shown here is derived from an EMBL/GenBank/DDBJ whole genome shotgun (WGS) entry which is preliminary data.</text>
</comment>
<dbReference type="Pfam" id="PF11875">
    <property type="entry name" value="DnaJ-like_C11_C"/>
    <property type="match status" value="1"/>
</dbReference>
<reference evidence="5 6" key="1">
    <citation type="submission" date="2018-07" db="EMBL/GenBank/DDBJ databases">
        <title>Genome sequencing of oomycete isolates from Chile give support for New Zealand origin for Phytophthora kernoviae and make available the first Nothophytophthora sp. genome.</title>
        <authorList>
            <person name="Studholme D.J."/>
            <person name="Sanfuentes E."/>
            <person name="Panda P."/>
            <person name="Hill R."/>
            <person name="Sambles C."/>
            <person name="Grant M."/>
            <person name="Williams N.M."/>
            <person name="Mcdougal R.L."/>
        </authorList>
    </citation>
    <scope>NUCLEOTIDE SEQUENCE [LARGE SCALE GENOMIC DNA]</scope>
    <source>
        <strain evidence="4">Chile6</strain>
        <strain evidence="3">Chile7</strain>
    </source>
</reference>
<dbReference type="Pfam" id="PF22774">
    <property type="entry name" value="DNAJC11_beta-barrel"/>
    <property type="match status" value="1"/>
</dbReference>
<dbReference type="Gene3D" id="1.10.287.110">
    <property type="entry name" value="DnaJ domain"/>
    <property type="match status" value="1"/>
</dbReference>
<dbReference type="AlphaFoldDB" id="A0A3F2RMA6"/>
<dbReference type="Proteomes" id="UP000277300">
    <property type="component" value="Unassembled WGS sequence"/>
</dbReference>
<dbReference type="PROSITE" id="PS50076">
    <property type="entry name" value="DNAJ_2"/>
    <property type="match status" value="1"/>
</dbReference>
<dbReference type="PANTHER" id="PTHR44157:SF1">
    <property type="entry name" value="DNAJ HOMOLOG SUBFAMILY C MEMBER 11"/>
    <property type="match status" value="1"/>
</dbReference>
<dbReference type="CDD" id="cd06257">
    <property type="entry name" value="DnaJ"/>
    <property type="match status" value="1"/>
</dbReference>
<dbReference type="InterPro" id="IPR055225">
    <property type="entry name" value="DNAJC11-like_beta-barrel"/>
</dbReference>
<protein>
    <recommendedName>
        <fullName evidence="2">J domain-containing protein</fullName>
    </recommendedName>
</protein>
<dbReference type="PANTHER" id="PTHR44157">
    <property type="entry name" value="DNAJ HOMOLOG SUBFAMILY C MEMBER 11"/>
    <property type="match status" value="1"/>
</dbReference>
<dbReference type="InterPro" id="IPR052243">
    <property type="entry name" value="Mito_inner_membrane_organizer"/>
</dbReference>
<name>A0A3F2RMA6_9STRA</name>
<evidence type="ECO:0000256" key="1">
    <source>
        <dbReference type="ARBA" id="ARBA00023186"/>
    </source>
</evidence>
<gene>
    <name evidence="3" type="ORF">BBJ29_007229</name>
    <name evidence="4" type="ORF">BBP00_00005996</name>
</gene>
<dbReference type="EMBL" id="MBDO02000189">
    <property type="protein sequence ID" value="RLN60426.1"/>
    <property type="molecule type" value="Genomic_DNA"/>
</dbReference>
<dbReference type="InterPro" id="IPR036869">
    <property type="entry name" value="J_dom_sf"/>
</dbReference>
<dbReference type="GO" id="GO:0005739">
    <property type="term" value="C:mitochondrion"/>
    <property type="evidence" value="ECO:0007669"/>
    <property type="project" value="GOC"/>
</dbReference>
<evidence type="ECO:0000313" key="5">
    <source>
        <dbReference type="Proteomes" id="UP000277300"/>
    </source>
</evidence>
<accession>A0A3F2RMA6</accession>
<organism evidence="4 5">
    <name type="scientific">Phytophthora kernoviae</name>
    <dbReference type="NCBI Taxonomy" id="325452"/>
    <lineage>
        <taxon>Eukaryota</taxon>
        <taxon>Sar</taxon>
        <taxon>Stramenopiles</taxon>
        <taxon>Oomycota</taxon>
        <taxon>Peronosporomycetes</taxon>
        <taxon>Peronosporales</taxon>
        <taxon>Peronosporaceae</taxon>
        <taxon>Phytophthora</taxon>
    </lineage>
</organism>
<dbReference type="EMBL" id="MBAD02001754">
    <property type="protein sequence ID" value="RLN52064.1"/>
    <property type="molecule type" value="Genomic_DNA"/>
</dbReference>
<evidence type="ECO:0000313" key="3">
    <source>
        <dbReference type="EMBL" id="RLN52064.1"/>
    </source>
</evidence>
<dbReference type="SMART" id="SM00271">
    <property type="entry name" value="DnaJ"/>
    <property type="match status" value="1"/>
</dbReference>
<keyword evidence="1" id="KW-0143">Chaperone</keyword>
<dbReference type="Pfam" id="PF00226">
    <property type="entry name" value="DnaJ"/>
    <property type="match status" value="1"/>
</dbReference>
<dbReference type="SUPFAM" id="SSF46565">
    <property type="entry name" value="Chaperone J-domain"/>
    <property type="match status" value="1"/>
</dbReference>
<evidence type="ECO:0000313" key="6">
    <source>
        <dbReference type="Proteomes" id="UP000284657"/>
    </source>
</evidence>
<dbReference type="OrthoDB" id="18010at2759"/>
<dbReference type="InterPro" id="IPR001623">
    <property type="entry name" value="DnaJ_domain"/>
</dbReference>
<evidence type="ECO:0000259" key="2">
    <source>
        <dbReference type="PROSITE" id="PS50076"/>
    </source>
</evidence>
<dbReference type="InterPro" id="IPR024586">
    <property type="entry name" value="DnaJ-like_C11_C"/>
</dbReference>